<evidence type="ECO:0000313" key="1">
    <source>
        <dbReference type="EMBL" id="KIW74144.1"/>
    </source>
</evidence>
<evidence type="ECO:0000313" key="2">
    <source>
        <dbReference type="Proteomes" id="UP000053029"/>
    </source>
</evidence>
<dbReference type="RefSeq" id="XP_013277952.1">
    <property type="nucleotide sequence ID" value="XM_013422498.1"/>
</dbReference>
<dbReference type="AlphaFoldDB" id="A0A0D2GP16"/>
<dbReference type="PANTHER" id="PTHR31891">
    <property type="entry name" value="FORMAMIDASE C869.04-RELATED"/>
    <property type="match status" value="1"/>
</dbReference>
<dbReference type="SUPFAM" id="SSF141130">
    <property type="entry name" value="Acetamidase/Formamidase-like"/>
    <property type="match status" value="1"/>
</dbReference>
<name>A0A0D2GP16_9EURO</name>
<accession>A0A0D2GP16</accession>
<dbReference type="PANTHER" id="PTHR31891:SF1">
    <property type="entry name" value="FORMAMIDASE C869.04-RELATED"/>
    <property type="match status" value="1"/>
</dbReference>
<dbReference type="HOGENOM" id="CLU_2497927_0_0_1"/>
<dbReference type="STRING" id="1442368.A0A0D2GP16"/>
<dbReference type="InterPro" id="IPR004304">
    <property type="entry name" value="FmdA_AmdA"/>
</dbReference>
<keyword evidence="2" id="KW-1185">Reference proteome</keyword>
<dbReference type="Proteomes" id="UP000053029">
    <property type="component" value="Unassembled WGS sequence"/>
</dbReference>
<organism evidence="1 2">
    <name type="scientific">Fonsecaea pedrosoi CBS 271.37</name>
    <dbReference type="NCBI Taxonomy" id="1442368"/>
    <lineage>
        <taxon>Eukaryota</taxon>
        <taxon>Fungi</taxon>
        <taxon>Dikarya</taxon>
        <taxon>Ascomycota</taxon>
        <taxon>Pezizomycotina</taxon>
        <taxon>Eurotiomycetes</taxon>
        <taxon>Chaetothyriomycetidae</taxon>
        <taxon>Chaetothyriales</taxon>
        <taxon>Herpotrichiellaceae</taxon>
        <taxon>Fonsecaea</taxon>
    </lineage>
</organism>
<dbReference type="GO" id="GO:0016811">
    <property type="term" value="F:hydrolase activity, acting on carbon-nitrogen (but not peptide) bonds, in linear amides"/>
    <property type="evidence" value="ECO:0007669"/>
    <property type="project" value="InterPro"/>
</dbReference>
<proteinExistence type="predicted"/>
<protein>
    <recommendedName>
        <fullName evidence="3">Formamidase</fullName>
    </recommendedName>
</protein>
<dbReference type="Pfam" id="PF03069">
    <property type="entry name" value="FmdA_AmdA"/>
    <property type="match status" value="1"/>
</dbReference>
<sequence>MPGDVLCVDILDIQPFPHRLWGFSLIDPGLGPLDRPDTRVAKTVWDFDGVMASSRHVKDVSFCGRPHCGVIGTAPSADFAGDLDES</sequence>
<reference evidence="1 2" key="1">
    <citation type="submission" date="2015-01" db="EMBL/GenBank/DDBJ databases">
        <title>The Genome Sequence of Fonsecaea pedrosoi CBS 271.37.</title>
        <authorList>
            <consortium name="The Broad Institute Genomics Platform"/>
            <person name="Cuomo C."/>
            <person name="de Hoog S."/>
            <person name="Gorbushina A."/>
            <person name="Stielow B."/>
            <person name="Teixiera M."/>
            <person name="Abouelleil A."/>
            <person name="Chapman S.B."/>
            <person name="Priest M."/>
            <person name="Young S.K."/>
            <person name="Wortman J."/>
            <person name="Nusbaum C."/>
            <person name="Birren B."/>
        </authorList>
    </citation>
    <scope>NUCLEOTIDE SEQUENCE [LARGE SCALE GENOMIC DNA]</scope>
    <source>
        <strain evidence="1 2">CBS 271.37</strain>
    </source>
</reference>
<dbReference type="EMBL" id="KN846978">
    <property type="protein sequence ID" value="KIW74144.1"/>
    <property type="molecule type" value="Genomic_DNA"/>
</dbReference>
<gene>
    <name evidence="1" type="ORF">Z517_12554</name>
</gene>
<evidence type="ECO:0008006" key="3">
    <source>
        <dbReference type="Google" id="ProtNLM"/>
    </source>
</evidence>
<dbReference type="GeneID" id="25312044"/>
<dbReference type="VEuPathDB" id="FungiDB:Z517_12554"/>